<dbReference type="GO" id="GO:0003677">
    <property type="term" value="F:DNA binding"/>
    <property type="evidence" value="ECO:0007669"/>
    <property type="project" value="UniProtKB-KW"/>
</dbReference>
<dbReference type="AlphaFoldDB" id="A0A7T6Z1X5"/>
<dbReference type="EMBL" id="CP054705">
    <property type="protein sequence ID" value="QQK75451.1"/>
    <property type="molecule type" value="Genomic_DNA"/>
</dbReference>
<dbReference type="Gene3D" id="2.40.50.1020">
    <property type="entry name" value="LytTr DNA-binding domain"/>
    <property type="match status" value="1"/>
</dbReference>
<dbReference type="PROSITE" id="PS50930">
    <property type="entry name" value="HTH_LYTTR"/>
    <property type="match status" value="1"/>
</dbReference>
<proteinExistence type="predicted"/>
<evidence type="ECO:0000259" key="5">
    <source>
        <dbReference type="PROSITE" id="PS50930"/>
    </source>
</evidence>
<dbReference type="InterPro" id="IPR007492">
    <property type="entry name" value="LytTR_DNA-bd_dom"/>
</dbReference>
<keyword evidence="3" id="KW-0238">DNA-binding</keyword>
<evidence type="ECO:0000256" key="3">
    <source>
        <dbReference type="ARBA" id="ARBA00023125"/>
    </source>
</evidence>
<dbReference type="PANTHER" id="PTHR37299">
    <property type="entry name" value="TRANSCRIPTIONAL REGULATOR-RELATED"/>
    <property type="match status" value="1"/>
</dbReference>
<dbReference type="InterPro" id="IPR046947">
    <property type="entry name" value="LytR-like"/>
</dbReference>
<keyword evidence="7" id="KW-1185">Reference proteome</keyword>
<gene>
    <name evidence="6" type="ORF">HUG15_07555</name>
</gene>
<evidence type="ECO:0000256" key="1">
    <source>
        <dbReference type="ARBA" id="ARBA00022490"/>
    </source>
</evidence>
<reference evidence="6 7" key="1">
    <citation type="submission" date="2020-06" db="EMBL/GenBank/DDBJ databases">
        <title>Genomic analysis of Salicibibacter sp. NKC5-3.</title>
        <authorList>
            <person name="Oh Y.J."/>
        </authorList>
    </citation>
    <scope>NUCLEOTIDE SEQUENCE [LARGE SCALE GENOMIC DNA]</scope>
    <source>
        <strain evidence="6 7">NKC5-3</strain>
    </source>
</reference>
<accession>A0A7T6Z1X5</accession>
<feature type="domain" description="HTH LytTR-type" evidence="5">
    <location>
        <begin position="43"/>
        <end position="146"/>
    </location>
</feature>
<name>A0A7T6Z1X5_9BACI</name>
<dbReference type="KEGG" id="scia:HUG15_07555"/>
<dbReference type="RefSeq" id="WP_200128091.1">
    <property type="nucleotide sequence ID" value="NZ_CP054705.1"/>
</dbReference>
<evidence type="ECO:0000313" key="6">
    <source>
        <dbReference type="EMBL" id="QQK75451.1"/>
    </source>
</evidence>
<dbReference type="Proteomes" id="UP000595823">
    <property type="component" value="Chromosome"/>
</dbReference>
<organism evidence="6 7">
    <name type="scientific">Salicibibacter cibarius</name>
    <dbReference type="NCBI Taxonomy" id="2743000"/>
    <lineage>
        <taxon>Bacteria</taxon>
        <taxon>Bacillati</taxon>
        <taxon>Bacillota</taxon>
        <taxon>Bacilli</taxon>
        <taxon>Bacillales</taxon>
        <taxon>Bacillaceae</taxon>
        <taxon>Salicibibacter</taxon>
    </lineage>
</organism>
<protein>
    <submittedName>
        <fullName evidence="6">LytTR family transcriptional regulator</fullName>
    </submittedName>
</protein>
<dbReference type="PANTHER" id="PTHR37299:SF2">
    <property type="entry name" value="HTH LYTTR-TYPE DOMAIN-CONTAINING PROTEIN"/>
    <property type="match status" value="1"/>
</dbReference>
<evidence type="ECO:0000256" key="4">
    <source>
        <dbReference type="ARBA" id="ARBA00023163"/>
    </source>
</evidence>
<keyword evidence="4" id="KW-0804">Transcription</keyword>
<sequence length="146" mass="17342">MRLHIDIDSNIQESSITIQASEIDDKLKSIIEFIEQTTKPKQINGRRDKDIHLINLDKVYRFYIEDKILTMETKEGKYIVDQRLYQIEKIITKSFIKISKSEIVNLDYVDHLSFTNTGHVQIFIKNGVFTYSSRRYLKDIKERLNL</sequence>
<dbReference type="GO" id="GO:0000156">
    <property type="term" value="F:phosphorelay response regulator activity"/>
    <property type="evidence" value="ECO:0007669"/>
    <property type="project" value="InterPro"/>
</dbReference>
<evidence type="ECO:0000256" key="2">
    <source>
        <dbReference type="ARBA" id="ARBA00023015"/>
    </source>
</evidence>
<dbReference type="Pfam" id="PF04397">
    <property type="entry name" value="LytTR"/>
    <property type="match status" value="1"/>
</dbReference>
<dbReference type="SMART" id="SM00850">
    <property type="entry name" value="LytTR"/>
    <property type="match status" value="1"/>
</dbReference>
<keyword evidence="2" id="KW-0805">Transcription regulation</keyword>
<keyword evidence="1" id="KW-0963">Cytoplasm</keyword>
<evidence type="ECO:0000313" key="7">
    <source>
        <dbReference type="Proteomes" id="UP000595823"/>
    </source>
</evidence>